<keyword evidence="2" id="KW-0614">Plasmid</keyword>
<keyword evidence="3" id="KW-1185">Reference proteome</keyword>
<dbReference type="EMBL" id="CP002828">
    <property type="protein sequence ID" value="AEI08287.1"/>
    <property type="molecule type" value="Genomic_DNA"/>
</dbReference>
<dbReference type="KEGG" id="ocg:OCA5_pOC16700890"/>
<name>F8C1H2_AFIC5</name>
<sequence length="124" mass="12889">MKTRTTLLITSMLLLASPAMGQHVHQKGPNGGPMEDVAGVHVEMVTSGRTLTFNVFDETNKPIPTKGFSGSVLLTTGGAREAVSLVATDNALKAEAKNEIAKGATVSVTLKAADGKSGQAKFKH</sequence>
<reference evidence="2 3" key="1">
    <citation type="journal article" date="2011" name="J. Bacteriol.">
        <title>Complete genome sequences of the chemolithoautotrophic Oligotropha carboxidovorans strains OM4 and OM5.</title>
        <authorList>
            <person name="Volland S."/>
            <person name="Rachinger M."/>
            <person name="Strittmatter A."/>
            <person name="Daniel R."/>
            <person name="Gottschalk G."/>
            <person name="Meyer O."/>
        </authorList>
    </citation>
    <scope>NUCLEOTIDE SEQUENCE [LARGE SCALE GENOMIC DNA]</scope>
    <source>
        <strain evidence="3">ATCC 49405 / DSM 1227 / KCTC 32145 / OM5</strain>
        <plasmid evidence="2">pOC167</plasmid>
    </source>
</reference>
<protein>
    <submittedName>
        <fullName evidence="2">Uncharacterized protein</fullName>
    </submittedName>
</protein>
<accession>F8C1H2</accession>
<dbReference type="PATRIC" id="fig|504832.7.peg.3791"/>
<dbReference type="OrthoDB" id="7933680at2"/>
<dbReference type="AlphaFoldDB" id="F8C1H2"/>
<evidence type="ECO:0000313" key="3">
    <source>
        <dbReference type="Proteomes" id="UP000007730"/>
    </source>
</evidence>
<keyword evidence="1" id="KW-0732">Signal</keyword>
<evidence type="ECO:0000256" key="1">
    <source>
        <dbReference type="SAM" id="SignalP"/>
    </source>
</evidence>
<gene>
    <name evidence="2" type="ordered locus">OCA5_pOC16700890</name>
</gene>
<feature type="signal peptide" evidence="1">
    <location>
        <begin position="1"/>
        <end position="21"/>
    </location>
</feature>
<feature type="chain" id="PRO_5003368284" evidence="1">
    <location>
        <begin position="22"/>
        <end position="124"/>
    </location>
</feature>
<organism evidence="2 3">
    <name type="scientific">Afipia carboxidovorans (strain ATCC 49405 / DSM 1227 / KCTC 32145 / OM5)</name>
    <name type="common">Oligotropha carboxidovorans</name>
    <dbReference type="NCBI Taxonomy" id="504832"/>
    <lineage>
        <taxon>Bacteria</taxon>
        <taxon>Pseudomonadati</taxon>
        <taxon>Pseudomonadota</taxon>
        <taxon>Alphaproteobacteria</taxon>
        <taxon>Hyphomicrobiales</taxon>
        <taxon>Nitrobacteraceae</taxon>
        <taxon>Afipia</taxon>
    </lineage>
</organism>
<dbReference type="HOGENOM" id="CLU_156583_0_0_5"/>
<evidence type="ECO:0000313" key="2">
    <source>
        <dbReference type="EMBL" id="AEI08287.1"/>
    </source>
</evidence>
<dbReference type="Proteomes" id="UP000007730">
    <property type="component" value="Plasmid pOC167"/>
</dbReference>
<proteinExistence type="predicted"/>
<dbReference type="eggNOG" id="ENOG503390Z">
    <property type="taxonomic scope" value="Bacteria"/>
</dbReference>
<geneLocation type="plasmid" evidence="2 3">
    <name>pOC167</name>
</geneLocation>
<dbReference type="RefSeq" id="WP_013913475.1">
    <property type="nucleotide sequence ID" value="NC_011386.1"/>
</dbReference>